<dbReference type="PANTHER" id="PTHR19876:SF2">
    <property type="entry name" value="COATOMER SUBUNIT BETA"/>
    <property type="match status" value="1"/>
</dbReference>
<dbReference type="InterPro" id="IPR015943">
    <property type="entry name" value="WD40/YVTN_repeat-like_dom_sf"/>
</dbReference>
<keyword evidence="2" id="KW-0677">Repeat</keyword>
<dbReference type="InterPro" id="IPR056176">
    <property type="entry name" value="TPR_COPA_B"/>
</dbReference>
<dbReference type="GO" id="GO:0006886">
    <property type="term" value="P:intracellular protein transport"/>
    <property type="evidence" value="ECO:0007669"/>
    <property type="project" value="TreeGrafter"/>
</dbReference>
<evidence type="ECO:0000256" key="3">
    <source>
        <dbReference type="PROSITE-ProRule" id="PRU00221"/>
    </source>
</evidence>
<keyword evidence="1 3" id="KW-0853">WD repeat</keyword>
<evidence type="ECO:0000256" key="2">
    <source>
        <dbReference type="ARBA" id="ARBA00022737"/>
    </source>
</evidence>
<dbReference type="Pfam" id="PF00400">
    <property type="entry name" value="WD40"/>
    <property type="match status" value="2"/>
</dbReference>
<evidence type="ECO:0000313" key="5">
    <source>
        <dbReference type="EMBL" id="AAT12314.1"/>
    </source>
</evidence>
<proteinExistence type="predicted"/>
<dbReference type="InterPro" id="IPR036322">
    <property type="entry name" value="WD40_repeat_dom_sf"/>
</dbReference>
<dbReference type="Gene3D" id="2.130.10.10">
    <property type="entry name" value="YVTN repeat-like/Quinoprotein amine dehydrogenase"/>
    <property type="match status" value="1"/>
</dbReference>
<dbReference type="PROSITE" id="PS50082">
    <property type="entry name" value="WD_REPEATS_2"/>
    <property type="match status" value="1"/>
</dbReference>
<dbReference type="GO" id="GO:0006888">
    <property type="term" value="P:endoplasmic reticulum to Golgi vesicle-mediated transport"/>
    <property type="evidence" value="ECO:0007669"/>
    <property type="project" value="TreeGrafter"/>
</dbReference>
<dbReference type="SMART" id="SM00320">
    <property type="entry name" value="WD40"/>
    <property type="match status" value="2"/>
</dbReference>
<feature type="repeat" description="WD" evidence="3">
    <location>
        <begin position="5"/>
        <end position="35"/>
    </location>
</feature>
<protein>
    <submittedName>
        <fullName evidence="5">Coatomer beta prime subunit</fullName>
    </submittedName>
</protein>
<feature type="domain" description="COPA/B TPR" evidence="4">
    <location>
        <begin position="463"/>
        <end position="554"/>
    </location>
</feature>
<organism evidence="5">
    <name type="scientific">Antonospora locustae</name>
    <name type="common">Microsporidian parasite</name>
    <name type="synonym">Nosema locustae</name>
    <dbReference type="NCBI Taxonomy" id="278021"/>
    <lineage>
        <taxon>Eukaryota</taxon>
        <taxon>Fungi</taxon>
        <taxon>Fungi incertae sedis</taxon>
        <taxon>Microsporidia</taxon>
        <taxon>Antonospora</taxon>
    </lineage>
</organism>
<feature type="non-terminal residue" evidence="5">
    <location>
        <position position="1"/>
    </location>
</feature>
<dbReference type="Gene3D" id="1.25.40.470">
    <property type="match status" value="1"/>
</dbReference>
<name>Q6E6H3_ANTLO</name>
<dbReference type="EMBL" id="AY548889">
    <property type="protein sequence ID" value="AAT12314.1"/>
    <property type="molecule type" value="Genomic_DNA"/>
</dbReference>
<dbReference type="InterPro" id="IPR001680">
    <property type="entry name" value="WD40_rpt"/>
</dbReference>
<dbReference type="GO" id="GO:0006890">
    <property type="term" value="P:retrograde vesicle-mediated transport, Golgi to endoplasmic reticulum"/>
    <property type="evidence" value="ECO:0007669"/>
    <property type="project" value="TreeGrafter"/>
</dbReference>
<evidence type="ECO:0000256" key="1">
    <source>
        <dbReference type="ARBA" id="ARBA00022574"/>
    </source>
</evidence>
<dbReference type="AlphaFoldDB" id="Q6E6H3"/>
<dbReference type="PANTHER" id="PTHR19876">
    <property type="entry name" value="COATOMER"/>
    <property type="match status" value="1"/>
</dbReference>
<reference evidence="5" key="1">
    <citation type="journal article" date="2004" name="Curr. Biol.">
        <title>Genome compaction and stability in microsporidian intracellular parasites.</title>
        <authorList>
            <person name="Slamovits C.H."/>
            <person name="Fast N.M."/>
            <person name="Law J.S."/>
            <person name="Keeling P.J."/>
        </authorList>
    </citation>
    <scope>NUCLEOTIDE SEQUENCE</scope>
</reference>
<dbReference type="Pfam" id="PF23953">
    <property type="entry name" value="TPR_COPA_B"/>
    <property type="match status" value="1"/>
</dbReference>
<evidence type="ECO:0000259" key="4">
    <source>
        <dbReference type="Pfam" id="PF23953"/>
    </source>
</evidence>
<dbReference type="SUPFAM" id="SSF50978">
    <property type="entry name" value="WD40 repeat-like"/>
    <property type="match status" value="1"/>
</dbReference>
<dbReference type="GO" id="GO:0030126">
    <property type="term" value="C:COPI vesicle coat"/>
    <property type="evidence" value="ECO:0007669"/>
    <property type="project" value="TreeGrafter"/>
</dbReference>
<sequence length="602" mass="67562">KRSIDAAHSQGINCVVSISNMLVTGADDFAIKVWDPNPVTTISAHTNNINRIVRLHREFVSCSEDGYLKFWNHNFVLERSINLRNRVWDVAQKSGKLFVATDEALVVLEDKSEQVLVGISKDRVYYTIGNTLHYHRINTISEISEVALLEDSALASNRSMSTSVEGRKSASVATRSSLSASKEIRLDYIPSSLATSPSGKMIAFTHNSSFIVYSVLGFRSRMTGSAEEIVFVSDHEYISRGESIVFYRKSDMVYEIGLRTCGLFVVSKAEKDFDSADFDALSRVLEEETRRAWSGKAPCGAALRYENIRESLDASVLPLILVVCDTGNGSAFSLAVDLGGRVYFTSWLKPRFVFMVKKNLVLCTDTQIVVTSTEASAEISKPVDESVASNNAVYVKSCGKLYCLLVADELGRGRYRSPVLYPLGSLPGTIIGIKDNNLFYFHDGHVQVLELDNEFIAWQLSVVNGVPAQTQNTNKAIKFLQIIGEHERALELATDDNLRFEILMSLGRLDEALPLANNKLKYQKLARAFMKQGMYSKAAECFYRIKDAYNCYLIDFERKFKFNIGDSNLSFFMALEDGNYEKCAEMLRGTVFYNLFRKNYIK</sequence>
<dbReference type="GO" id="GO:0006891">
    <property type="term" value="P:intra-Golgi vesicle-mediated transport"/>
    <property type="evidence" value="ECO:0007669"/>
    <property type="project" value="TreeGrafter"/>
</dbReference>
<accession>Q6E6H3</accession>
<dbReference type="InterPro" id="IPR050844">
    <property type="entry name" value="Coatomer_complex_subunit"/>
</dbReference>